<gene>
    <name evidence="9" type="ORF">IAB14_06985</name>
</gene>
<proteinExistence type="inferred from homology"/>
<evidence type="ECO:0000256" key="5">
    <source>
        <dbReference type="ARBA" id="ARBA00023002"/>
    </source>
</evidence>
<dbReference type="InterPro" id="IPR013149">
    <property type="entry name" value="ADH-like_C"/>
</dbReference>
<evidence type="ECO:0000256" key="6">
    <source>
        <dbReference type="SAM" id="Phobius"/>
    </source>
</evidence>
<evidence type="ECO:0000256" key="4">
    <source>
        <dbReference type="ARBA" id="ARBA00022833"/>
    </source>
</evidence>
<comment type="caution">
    <text evidence="9">The sequence shown here is derived from an EMBL/GenBank/DDBJ whole genome shotgun (WGS) entry which is preliminary data.</text>
</comment>
<organism evidence="9 10">
    <name type="scientific">Candidatus Stercoripulliclostridium merdipullorum</name>
    <dbReference type="NCBI Taxonomy" id="2840952"/>
    <lineage>
        <taxon>Bacteria</taxon>
        <taxon>Bacillati</taxon>
        <taxon>Bacillota</taxon>
        <taxon>Clostridia</taxon>
        <taxon>Eubacteriales</taxon>
        <taxon>Candidatus Stercoripulliclostridium</taxon>
    </lineage>
</organism>
<dbReference type="SUPFAM" id="SSF51735">
    <property type="entry name" value="NAD(P)-binding Rossmann-fold domains"/>
    <property type="match status" value="1"/>
</dbReference>
<comment type="similarity">
    <text evidence="2">Belongs to the zinc-containing alcohol dehydrogenase family.</text>
</comment>
<evidence type="ECO:0000313" key="10">
    <source>
        <dbReference type="Proteomes" id="UP000886891"/>
    </source>
</evidence>
<dbReference type="AlphaFoldDB" id="A0A9D1ND00"/>
<keyword evidence="6" id="KW-1133">Transmembrane helix</keyword>
<evidence type="ECO:0000259" key="7">
    <source>
        <dbReference type="Pfam" id="PF00107"/>
    </source>
</evidence>
<dbReference type="Gene3D" id="3.90.180.10">
    <property type="entry name" value="Medium-chain alcohol dehydrogenases, catalytic domain"/>
    <property type="match status" value="1"/>
</dbReference>
<dbReference type="Pfam" id="PF08240">
    <property type="entry name" value="ADH_N"/>
    <property type="match status" value="1"/>
</dbReference>
<dbReference type="EMBL" id="DVOH01000057">
    <property type="protein sequence ID" value="HIV00839.1"/>
    <property type="molecule type" value="Genomic_DNA"/>
</dbReference>
<keyword evidence="6" id="KW-0812">Transmembrane</keyword>
<dbReference type="Proteomes" id="UP000886891">
    <property type="component" value="Unassembled WGS sequence"/>
</dbReference>
<dbReference type="Pfam" id="PF00107">
    <property type="entry name" value="ADH_zinc_N"/>
    <property type="match status" value="1"/>
</dbReference>
<dbReference type="InterPro" id="IPR013154">
    <property type="entry name" value="ADH-like_N"/>
</dbReference>
<dbReference type="InterPro" id="IPR011032">
    <property type="entry name" value="GroES-like_sf"/>
</dbReference>
<dbReference type="PANTHER" id="PTHR43350:SF19">
    <property type="entry name" value="D-GULOSIDE 3-DEHYDROGENASE"/>
    <property type="match status" value="1"/>
</dbReference>
<dbReference type="SUPFAM" id="SSF50129">
    <property type="entry name" value="GroES-like"/>
    <property type="match status" value="1"/>
</dbReference>
<keyword evidence="3" id="KW-0479">Metal-binding</keyword>
<name>A0A9D1ND00_9FIRM</name>
<dbReference type="Gene3D" id="3.40.50.720">
    <property type="entry name" value="NAD(P)-binding Rossmann-like Domain"/>
    <property type="match status" value="1"/>
</dbReference>
<comment type="cofactor">
    <cofactor evidence="1">
        <name>Zn(2+)</name>
        <dbReference type="ChEBI" id="CHEBI:29105"/>
    </cofactor>
</comment>
<keyword evidence="6" id="KW-0472">Membrane</keyword>
<sequence>MKYFSTSGDRTLVAGEGVQDETDLVRLKISMVVPCASDLALYEGKVPLAKPRIPGHMATAVVSEDREEYGLKLGARVMINPYILSTKDAEGYSKVGVYGLNADGFLRDFIALPIDNIVPFPEDVKEQEALFAEAVSVALAAFNSFRVEKGEYIAVVGGSVLGIIAAQLALYYQAIPILISNDRRYLEIASKCGVYYVIDEAAENTARRVMEITGGRMADHTIVHDKAGVTPNFLFTLAAHGSDCVVMSLNDTMPRLEVDLSLAVQKNLTVKGVSCGCDEFNSAVNLIAQKQLDFSHFIDKVVPFAESGDLFRSLSDNPDQYIAAAIRI</sequence>
<feature type="transmembrane region" description="Helical" evidence="6">
    <location>
        <begin position="152"/>
        <end position="172"/>
    </location>
</feature>
<dbReference type="GO" id="GO:0016491">
    <property type="term" value="F:oxidoreductase activity"/>
    <property type="evidence" value="ECO:0007669"/>
    <property type="project" value="UniProtKB-KW"/>
</dbReference>
<evidence type="ECO:0000256" key="1">
    <source>
        <dbReference type="ARBA" id="ARBA00001947"/>
    </source>
</evidence>
<dbReference type="InterPro" id="IPR036291">
    <property type="entry name" value="NAD(P)-bd_dom_sf"/>
</dbReference>
<dbReference type="GO" id="GO:0046872">
    <property type="term" value="F:metal ion binding"/>
    <property type="evidence" value="ECO:0007669"/>
    <property type="project" value="UniProtKB-KW"/>
</dbReference>
<evidence type="ECO:0000256" key="3">
    <source>
        <dbReference type="ARBA" id="ARBA00022723"/>
    </source>
</evidence>
<reference evidence="9" key="2">
    <citation type="journal article" date="2021" name="PeerJ">
        <title>Extensive microbial diversity within the chicken gut microbiome revealed by metagenomics and culture.</title>
        <authorList>
            <person name="Gilroy R."/>
            <person name="Ravi A."/>
            <person name="Getino M."/>
            <person name="Pursley I."/>
            <person name="Horton D.L."/>
            <person name="Alikhan N.F."/>
            <person name="Baker D."/>
            <person name="Gharbi K."/>
            <person name="Hall N."/>
            <person name="Watson M."/>
            <person name="Adriaenssens E.M."/>
            <person name="Foster-Nyarko E."/>
            <person name="Jarju S."/>
            <person name="Secka A."/>
            <person name="Antonio M."/>
            <person name="Oren A."/>
            <person name="Chaudhuri R.R."/>
            <person name="La Ragione R."/>
            <person name="Hildebrand F."/>
            <person name="Pallen M.J."/>
        </authorList>
    </citation>
    <scope>NUCLEOTIDE SEQUENCE</scope>
    <source>
        <strain evidence="9">23406</strain>
    </source>
</reference>
<evidence type="ECO:0000256" key="2">
    <source>
        <dbReference type="ARBA" id="ARBA00008072"/>
    </source>
</evidence>
<dbReference type="PANTHER" id="PTHR43350">
    <property type="entry name" value="NAD-DEPENDENT ALCOHOL DEHYDROGENASE"/>
    <property type="match status" value="1"/>
</dbReference>
<keyword evidence="5" id="KW-0560">Oxidoreductase</keyword>
<accession>A0A9D1ND00</accession>
<keyword evidence="4" id="KW-0862">Zinc</keyword>
<reference evidence="9" key="1">
    <citation type="submission" date="2020-10" db="EMBL/GenBank/DDBJ databases">
        <authorList>
            <person name="Gilroy R."/>
        </authorList>
    </citation>
    <scope>NUCLEOTIDE SEQUENCE</scope>
    <source>
        <strain evidence="9">23406</strain>
    </source>
</reference>
<evidence type="ECO:0000313" key="9">
    <source>
        <dbReference type="EMBL" id="HIV00839.1"/>
    </source>
</evidence>
<feature type="domain" description="Alcohol dehydrogenase-like N-terminal" evidence="8">
    <location>
        <begin position="24"/>
        <end position="122"/>
    </location>
</feature>
<feature type="domain" description="Alcohol dehydrogenase-like C-terminal" evidence="7">
    <location>
        <begin position="161"/>
        <end position="288"/>
    </location>
</feature>
<protein>
    <submittedName>
        <fullName evidence="9">Zinc-binding dehydrogenase</fullName>
    </submittedName>
</protein>
<evidence type="ECO:0000259" key="8">
    <source>
        <dbReference type="Pfam" id="PF08240"/>
    </source>
</evidence>